<dbReference type="Pfam" id="PF20467">
    <property type="entry name" value="MmeI_C"/>
    <property type="match status" value="1"/>
</dbReference>
<reference evidence="2 3" key="1">
    <citation type="submission" date="2017-02" db="EMBL/GenBank/DDBJ databases">
        <title>Draft Genome Sequences of 'Candidatus Synechococcus spongiarum', Cyanobacterial Symbionts of the Mediterranean Sponge Aplysina aerophoba from two locations.</title>
        <authorList>
            <person name="Slaby B.M."/>
            <person name="Hentschel U."/>
        </authorList>
    </citation>
    <scope>NUCLEOTIDE SEQUENCE [LARGE SCALE GENOMIC DNA]</scope>
    <source>
        <strain evidence="2">LMB bulk15M</strain>
    </source>
</reference>
<sequence>FFLYLHPGQQAERAQLAWVDCTHFKEENLSKLEPLAQAVLDVRAAHPGASLADLYDPDTSRRISARPIGRWIGLWIGFIGA</sequence>
<dbReference type="InterPro" id="IPR046818">
    <property type="entry name" value="MmeI_C"/>
</dbReference>
<accession>A0A1T1CNA2</accession>
<name>A0A1T1CNA2_9SYNE</name>
<comment type="caution">
    <text evidence="2">The sequence shown here is derived from an EMBL/GenBank/DDBJ whole genome shotgun (WGS) entry which is preliminary data.</text>
</comment>
<proteinExistence type="predicted"/>
<feature type="domain" description="MmeI-like C-terminal" evidence="1">
    <location>
        <begin position="26"/>
        <end position="59"/>
    </location>
</feature>
<keyword evidence="3" id="KW-1185">Reference proteome</keyword>
<dbReference type="Proteomes" id="UP000242636">
    <property type="component" value="Unassembled WGS sequence"/>
</dbReference>
<dbReference type="EMBL" id="MWLD01000067">
    <property type="protein sequence ID" value="OOV30111.1"/>
    <property type="molecule type" value="Genomic_DNA"/>
</dbReference>
<gene>
    <name evidence="2" type="ORF">BV61_05700</name>
</gene>
<evidence type="ECO:0000259" key="1">
    <source>
        <dbReference type="Pfam" id="PF20467"/>
    </source>
</evidence>
<organism evidence="2 3">
    <name type="scientific">Candidatus Synechococcus spongiarum LMB bulk15M</name>
    <dbReference type="NCBI Taxonomy" id="1943582"/>
    <lineage>
        <taxon>Bacteria</taxon>
        <taxon>Bacillati</taxon>
        <taxon>Cyanobacteriota</taxon>
        <taxon>Cyanophyceae</taxon>
        <taxon>Synechococcales</taxon>
        <taxon>Synechococcaceae</taxon>
        <taxon>Synechococcus</taxon>
    </lineage>
</organism>
<dbReference type="AlphaFoldDB" id="A0A1T1CNA2"/>
<protein>
    <recommendedName>
        <fullName evidence="1">MmeI-like C-terminal domain-containing protein</fullName>
    </recommendedName>
</protein>
<evidence type="ECO:0000313" key="3">
    <source>
        <dbReference type="Proteomes" id="UP000242636"/>
    </source>
</evidence>
<evidence type="ECO:0000313" key="2">
    <source>
        <dbReference type="EMBL" id="OOV30111.1"/>
    </source>
</evidence>
<feature type="non-terminal residue" evidence="2">
    <location>
        <position position="1"/>
    </location>
</feature>